<sequence length="68" mass="7772">MDRELVERVTKVVITVLEEMKEVDVSKNTTIKIWPHESPLPDPVEQQAEVVDQKIGEVITLKPYTKGN</sequence>
<keyword evidence="2" id="KW-1185">Reference proteome</keyword>
<dbReference type="OrthoDB" id="2721106at2"/>
<evidence type="ECO:0000313" key="2">
    <source>
        <dbReference type="Proteomes" id="UP000321558"/>
    </source>
</evidence>
<dbReference type="Proteomes" id="UP000321558">
    <property type="component" value="Unassembled WGS sequence"/>
</dbReference>
<name>A0A511ZG02_9BACI</name>
<protein>
    <submittedName>
        <fullName evidence="1">Uncharacterized protein</fullName>
    </submittedName>
</protein>
<evidence type="ECO:0000313" key="1">
    <source>
        <dbReference type="EMBL" id="GEN86341.1"/>
    </source>
</evidence>
<gene>
    <name evidence="1" type="ORF">OSO01_10800</name>
</gene>
<dbReference type="STRING" id="582851.GCA_900162665_04142"/>
<reference evidence="1 2" key="1">
    <citation type="submission" date="2019-07" db="EMBL/GenBank/DDBJ databases">
        <title>Whole genome shotgun sequence of Oceanobacillus sojae NBRC 105379.</title>
        <authorList>
            <person name="Hosoyama A."/>
            <person name="Uohara A."/>
            <person name="Ohji S."/>
            <person name="Ichikawa N."/>
        </authorList>
    </citation>
    <scope>NUCLEOTIDE SEQUENCE [LARGE SCALE GENOMIC DNA]</scope>
    <source>
        <strain evidence="1 2">NBRC 105379</strain>
    </source>
</reference>
<dbReference type="AlphaFoldDB" id="A0A511ZG02"/>
<organism evidence="1 2">
    <name type="scientific">Oceanobacillus sojae</name>
    <dbReference type="NCBI Taxonomy" id="582851"/>
    <lineage>
        <taxon>Bacteria</taxon>
        <taxon>Bacillati</taxon>
        <taxon>Bacillota</taxon>
        <taxon>Bacilli</taxon>
        <taxon>Bacillales</taxon>
        <taxon>Bacillaceae</taxon>
        <taxon>Oceanobacillus</taxon>
    </lineage>
</organism>
<accession>A0A511ZG02</accession>
<dbReference type="RefSeq" id="WP_147209368.1">
    <property type="nucleotide sequence ID" value="NZ_BJYM01000003.1"/>
</dbReference>
<proteinExistence type="predicted"/>
<dbReference type="EMBL" id="BJYM01000003">
    <property type="protein sequence ID" value="GEN86341.1"/>
    <property type="molecule type" value="Genomic_DNA"/>
</dbReference>
<comment type="caution">
    <text evidence="1">The sequence shown here is derived from an EMBL/GenBank/DDBJ whole genome shotgun (WGS) entry which is preliminary data.</text>
</comment>